<proteinExistence type="inferred from homology"/>
<keyword evidence="1" id="KW-0645">Protease</keyword>
<protein>
    <submittedName>
        <fullName evidence="5">U32 family peptidase</fullName>
    </submittedName>
</protein>
<dbReference type="PANTHER" id="PTHR30217:SF6">
    <property type="entry name" value="TRNA HYDROXYLATION PROTEIN P"/>
    <property type="match status" value="1"/>
</dbReference>
<evidence type="ECO:0000256" key="1">
    <source>
        <dbReference type="ARBA" id="ARBA00022670"/>
    </source>
</evidence>
<dbReference type="EMBL" id="CP033905">
    <property type="protein sequence ID" value="AZR06240.1"/>
    <property type="molecule type" value="Genomic_DNA"/>
</dbReference>
<dbReference type="SUPFAM" id="SSF51366">
    <property type="entry name" value="Ribulose-phoshate binding barrel"/>
    <property type="match status" value="1"/>
</dbReference>
<dbReference type="AlphaFoldDB" id="A0A3Q9GGW3"/>
<sequence>MCCYPGLSLDGPSTDFEYNLRVTERFPYIRCRRRPEVLAPAGNLETLKTAFDFGADAVYFGGQEFGMRSAPKNFTLTDVAEAVSYAHERSGRVFVTCNILPRSSEVPSMNEYMGRLGEIGVDALIVTDIGVLMAAREVAPNTEIHISTQAGVTNYQAANALAQLGATRVVLARELSLADIRELRAHTPPDLEIEAFVHGSMCMAFSGRCLISQHTTGRDANHGDCAQSCRYKYHVVEERRPGQFIPVEITDQGTFLFNSNDMNTLMHIDDILDAGITSLKIEGRAKSAYYVAAMANAYKSAVNEYMVQRGFEAADGGTLVPFHDQVHLPAVGARPATPITFSPWLAEEPYKVTHRAYSSGFYYPDSPASEEVNKGGYINDWLLAGIARHYDAEAGRLYLHAKNKLVPGKEMEILFPGSAPVAMAVPEGLMDAAGHPVAEINHPAREFSMPCPVPIPAGAMIRVRARRHHAG</sequence>
<dbReference type="PROSITE" id="PS01276">
    <property type="entry name" value="PEPTIDASE_U32"/>
    <property type="match status" value="1"/>
</dbReference>
<dbReference type="Pfam" id="PF01136">
    <property type="entry name" value="Peptidase_U32"/>
    <property type="match status" value="1"/>
</dbReference>
<name>A0A3Q9GGW3_9ACTO</name>
<comment type="similarity">
    <text evidence="3">Belongs to the peptidase U32 family.</text>
</comment>
<dbReference type="InterPro" id="IPR051454">
    <property type="entry name" value="RNA/ubiquinone_mod_enzymes"/>
</dbReference>
<evidence type="ECO:0000256" key="3">
    <source>
        <dbReference type="ARBA" id="ARBA00038374"/>
    </source>
</evidence>
<dbReference type="GO" id="GO:0008233">
    <property type="term" value="F:peptidase activity"/>
    <property type="evidence" value="ECO:0007669"/>
    <property type="project" value="UniProtKB-KW"/>
</dbReference>
<organism evidence="5 6">
    <name type="scientific">Trueperella pyogenes</name>
    <dbReference type="NCBI Taxonomy" id="1661"/>
    <lineage>
        <taxon>Bacteria</taxon>
        <taxon>Bacillati</taxon>
        <taxon>Actinomycetota</taxon>
        <taxon>Actinomycetes</taxon>
        <taxon>Actinomycetales</taxon>
        <taxon>Actinomycetaceae</taxon>
        <taxon>Trueperella</taxon>
    </lineage>
</organism>
<gene>
    <name evidence="5" type="ORF">EBQ10_02305</name>
</gene>
<feature type="domain" description="Peptidase family U32 C-terminal" evidence="4">
    <location>
        <begin position="381"/>
        <end position="462"/>
    </location>
</feature>
<dbReference type="InterPro" id="IPR011060">
    <property type="entry name" value="RibuloseP-bd_barrel"/>
</dbReference>
<reference evidence="5 6" key="1">
    <citation type="submission" date="2018-11" db="EMBL/GenBank/DDBJ databases">
        <title>Multidrug-resistant genes are associated with an 42-kb island TGI1 carrying a complex class 1 integron in a Trueperella pyogenes.</title>
        <authorList>
            <person name="Dong W."/>
        </authorList>
    </citation>
    <scope>NUCLEOTIDE SEQUENCE [LARGE SCALE GENOMIC DNA]</scope>
    <source>
        <strain evidence="5 6">TP4</strain>
    </source>
</reference>
<accession>A0A3Q9GGW3</accession>
<evidence type="ECO:0000256" key="2">
    <source>
        <dbReference type="ARBA" id="ARBA00022801"/>
    </source>
</evidence>
<dbReference type="GO" id="GO:0006508">
    <property type="term" value="P:proteolysis"/>
    <property type="evidence" value="ECO:0007669"/>
    <property type="project" value="UniProtKB-KW"/>
</dbReference>
<dbReference type="Proteomes" id="UP000275951">
    <property type="component" value="Chromosome"/>
</dbReference>
<evidence type="ECO:0000313" key="5">
    <source>
        <dbReference type="EMBL" id="AZR06240.1"/>
    </source>
</evidence>
<keyword evidence="2" id="KW-0378">Hydrolase</keyword>
<evidence type="ECO:0000259" key="4">
    <source>
        <dbReference type="Pfam" id="PF16325"/>
    </source>
</evidence>
<dbReference type="InterPro" id="IPR001539">
    <property type="entry name" value="Peptidase_U32"/>
</dbReference>
<evidence type="ECO:0000313" key="6">
    <source>
        <dbReference type="Proteomes" id="UP000275951"/>
    </source>
</evidence>
<dbReference type="Gene3D" id="2.40.30.10">
    <property type="entry name" value="Translation factors"/>
    <property type="match status" value="1"/>
</dbReference>
<dbReference type="Pfam" id="PF16325">
    <property type="entry name" value="Peptidase_U32_C"/>
    <property type="match status" value="1"/>
</dbReference>
<dbReference type="PANTHER" id="PTHR30217">
    <property type="entry name" value="PEPTIDASE U32 FAMILY"/>
    <property type="match status" value="1"/>
</dbReference>
<dbReference type="InterPro" id="IPR032525">
    <property type="entry name" value="Peptidase_U32_C"/>
</dbReference>